<dbReference type="RefSeq" id="WP_141319023.1">
    <property type="nucleotide sequence ID" value="NZ_BJLP01000010.1"/>
</dbReference>
<dbReference type="InterPro" id="IPR044846">
    <property type="entry name" value="GH10"/>
</dbReference>
<keyword evidence="5 7" id="KW-0326">Glycosidase</keyword>
<dbReference type="SUPFAM" id="SSF51445">
    <property type="entry name" value="(Trans)glycosidases"/>
    <property type="match status" value="1"/>
</dbReference>
<keyword evidence="3 7" id="KW-0378">Hydrolase</keyword>
<dbReference type="PROSITE" id="PS50835">
    <property type="entry name" value="IG_LIKE"/>
    <property type="match status" value="2"/>
</dbReference>
<dbReference type="SMART" id="SM00409">
    <property type="entry name" value="IG"/>
    <property type="match status" value="2"/>
</dbReference>
<dbReference type="InterPro" id="IPR003598">
    <property type="entry name" value="Ig_sub2"/>
</dbReference>
<dbReference type="Pfam" id="PF01522">
    <property type="entry name" value="Polysacc_deac_1"/>
    <property type="match status" value="1"/>
</dbReference>
<dbReference type="CDD" id="cd10917">
    <property type="entry name" value="CE4_NodB_like_6s_7s"/>
    <property type="match status" value="1"/>
</dbReference>
<dbReference type="SUPFAM" id="SSF48726">
    <property type="entry name" value="Immunoglobulin"/>
    <property type="match status" value="3"/>
</dbReference>
<organism evidence="12 13">
    <name type="scientific">Cellulomonas uda</name>
    <dbReference type="NCBI Taxonomy" id="1714"/>
    <lineage>
        <taxon>Bacteria</taxon>
        <taxon>Bacillati</taxon>
        <taxon>Actinomycetota</taxon>
        <taxon>Actinomycetes</taxon>
        <taxon>Micrococcales</taxon>
        <taxon>Cellulomonadaceae</taxon>
        <taxon>Cellulomonas</taxon>
    </lineage>
</organism>
<dbReference type="SMART" id="SM00633">
    <property type="entry name" value="Glyco_10"/>
    <property type="match status" value="1"/>
</dbReference>
<evidence type="ECO:0000313" key="12">
    <source>
        <dbReference type="EMBL" id="GEA80416.1"/>
    </source>
</evidence>
<reference evidence="12 13" key="1">
    <citation type="submission" date="2019-06" db="EMBL/GenBank/DDBJ databases">
        <title>Whole genome shotgun sequence of Cellulomonas uda NBRC 3747.</title>
        <authorList>
            <person name="Hosoyama A."/>
            <person name="Uohara A."/>
            <person name="Ohji S."/>
            <person name="Ichikawa N."/>
        </authorList>
    </citation>
    <scope>NUCLEOTIDE SEQUENCE [LARGE SCALE GENOMIC DNA]</scope>
    <source>
        <strain evidence="12 13">NBRC 3747</strain>
    </source>
</reference>
<dbReference type="GO" id="GO:0016810">
    <property type="term" value="F:hydrolase activity, acting on carbon-nitrogen (but not peptide) bonds"/>
    <property type="evidence" value="ECO:0007669"/>
    <property type="project" value="InterPro"/>
</dbReference>
<feature type="domain" description="GH10" evidence="11">
    <location>
        <begin position="740"/>
        <end position="1083"/>
    </location>
</feature>
<dbReference type="InterPro" id="IPR001000">
    <property type="entry name" value="GH10_dom"/>
</dbReference>
<evidence type="ECO:0000256" key="3">
    <source>
        <dbReference type="ARBA" id="ARBA00022801"/>
    </source>
</evidence>
<dbReference type="InterPro" id="IPR010502">
    <property type="entry name" value="Carb-bd_dom_fam9"/>
</dbReference>
<dbReference type="SMART" id="SM00408">
    <property type="entry name" value="IGc2"/>
    <property type="match status" value="2"/>
</dbReference>
<feature type="domain" description="Ig-like" evidence="9">
    <location>
        <begin position="1606"/>
        <end position="1692"/>
    </location>
</feature>
<evidence type="ECO:0000256" key="5">
    <source>
        <dbReference type="ARBA" id="ARBA00023295"/>
    </source>
</evidence>
<dbReference type="Pfam" id="PF13927">
    <property type="entry name" value="Ig_3"/>
    <property type="match status" value="1"/>
</dbReference>
<accession>A0A4Y3K9M0</accession>
<dbReference type="InterPro" id="IPR036179">
    <property type="entry name" value="Ig-like_dom_sf"/>
</dbReference>
<dbReference type="InterPro" id="IPR003305">
    <property type="entry name" value="CenC_carb-bd"/>
</dbReference>
<dbReference type="Pfam" id="PF00331">
    <property type="entry name" value="Glyco_hydro_10"/>
    <property type="match status" value="1"/>
</dbReference>
<dbReference type="Gene3D" id="2.60.40.10">
    <property type="entry name" value="Immunoglobulins"/>
    <property type="match status" value="3"/>
</dbReference>
<dbReference type="InterPro" id="IPR007110">
    <property type="entry name" value="Ig-like_dom"/>
</dbReference>
<evidence type="ECO:0000259" key="10">
    <source>
        <dbReference type="PROSITE" id="PS51677"/>
    </source>
</evidence>
<comment type="caution">
    <text evidence="12">The sequence shown here is derived from an EMBL/GenBank/DDBJ whole genome shotgun (WGS) entry which is preliminary data.</text>
</comment>
<dbReference type="EC" id="3.2.1.8" evidence="7"/>
<evidence type="ECO:0000256" key="6">
    <source>
        <dbReference type="ARBA" id="ARBA00023326"/>
    </source>
</evidence>
<evidence type="ECO:0000313" key="13">
    <source>
        <dbReference type="Proteomes" id="UP000315842"/>
    </source>
</evidence>
<dbReference type="CDD" id="cd00096">
    <property type="entry name" value="Ig"/>
    <property type="match status" value="1"/>
</dbReference>
<dbReference type="InterPro" id="IPR002509">
    <property type="entry name" value="NODB_dom"/>
</dbReference>
<name>A0A4Y3K9M0_CELUD</name>
<dbReference type="PROSITE" id="PS51677">
    <property type="entry name" value="NODB"/>
    <property type="match status" value="1"/>
</dbReference>
<dbReference type="InterPro" id="IPR008979">
    <property type="entry name" value="Galactose-bd-like_sf"/>
</dbReference>
<keyword evidence="4 7" id="KW-0119">Carbohydrate metabolism</keyword>
<evidence type="ECO:0000256" key="2">
    <source>
        <dbReference type="ARBA" id="ARBA00022737"/>
    </source>
</evidence>
<comment type="similarity">
    <text evidence="1 7">Belongs to the glycosyl hydrolase 10 (cellulase F) family.</text>
</comment>
<dbReference type="Pfam" id="PF02018">
    <property type="entry name" value="CBM_4_9"/>
    <property type="match status" value="3"/>
</dbReference>
<keyword evidence="8" id="KW-0732">Signal</keyword>
<feature type="domain" description="Ig-like" evidence="9">
    <location>
        <begin position="1422"/>
        <end position="1508"/>
    </location>
</feature>
<dbReference type="EMBL" id="BJLP01000010">
    <property type="protein sequence ID" value="GEA80416.1"/>
    <property type="molecule type" value="Genomic_DNA"/>
</dbReference>
<feature type="domain" description="NodB homology" evidence="10">
    <location>
        <begin position="378"/>
        <end position="568"/>
    </location>
</feature>
<dbReference type="PROSITE" id="PS51760">
    <property type="entry name" value="GH10_2"/>
    <property type="match status" value="1"/>
</dbReference>
<dbReference type="Proteomes" id="UP000315842">
    <property type="component" value="Unassembled WGS sequence"/>
</dbReference>
<dbReference type="InterPro" id="IPR017853">
    <property type="entry name" value="GH"/>
</dbReference>
<dbReference type="SUPFAM" id="SSF49785">
    <property type="entry name" value="Galactose-binding domain-like"/>
    <property type="match status" value="3"/>
</dbReference>
<keyword evidence="6 7" id="KW-0624">Polysaccharide degradation</keyword>
<dbReference type="GO" id="GO:0031176">
    <property type="term" value="F:endo-1,4-beta-xylanase activity"/>
    <property type="evidence" value="ECO:0007669"/>
    <property type="project" value="UniProtKB-EC"/>
</dbReference>
<feature type="chain" id="PRO_5039180305" description="Beta-xylanase" evidence="8">
    <location>
        <begin position="29"/>
        <end position="1694"/>
    </location>
</feature>
<evidence type="ECO:0000256" key="4">
    <source>
        <dbReference type="ARBA" id="ARBA00023277"/>
    </source>
</evidence>
<dbReference type="Pfam" id="PF06452">
    <property type="entry name" value="CBM9_1"/>
    <property type="match status" value="1"/>
</dbReference>
<dbReference type="Pfam" id="PF07679">
    <property type="entry name" value="I-set"/>
    <property type="match status" value="1"/>
</dbReference>
<dbReference type="SUPFAM" id="SSF88713">
    <property type="entry name" value="Glycoside hydrolase/deacetylase"/>
    <property type="match status" value="1"/>
</dbReference>
<keyword evidence="2" id="KW-0677">Repeat</keyword>
<dbReference type="PANTHER" id="PTHR31490">
    <property type="entry name" value="GLYCOSYL HYDROLASE"/>
    <property type="match status" value="1"/>
</dbReference>
<protein>
    <recommendedName>
        <fullName evidence="7">Beta-xylanase</fullName>
        <ecNumber evidence="7">3.2.1.8</ecNumber>
    </recommendedName>
</protein>
<dbReference type="InterPro" id="IPR013783">
    <property type="entry name" value="Ig-like_fold"/>
</dbReference>
<sequence length="1694" mass="178135">MLTGTRVHSRRGVAGLATLALLAAPLTAVTVGASAAGAADGTTSLLTASFDDGTLGGLTQSGAAGTFVDLGDGDKVYQVVRGANFDGVSTPTDLLEGLEAGTVVTVTAQARIVAGDTNVGARWVTKPSYTWLSSTTLTDEWTTVTGTYTIPATGAESELYLGTGPYPEPTPALAFTYQLDDVVVTAATPASEPTVVLSNDFESTKSPWGDRGSVTSLTGTEFHGGAQSLLVANRSADWAGTQADLTSTLVAGQSADFSAWVKLPAGTEGASTIKVTAQTNSGGDDSYATVATAADVTADEWVEISGSYTRPAGLTSVILYFEASAIDTVHPGFLVDDVRVTGAAGSGDDYVETDPTFVPGGALNPSEAPVSAARGTTKTSALTFDDGPNGATTTALLDFLEENDVKATFCVIGQNVQAPGGADVLKRIVADGHTLCNHSTDYAGMGSLTKAQVADKLKANLAIIRDALGDPEAEVPYFRAPNGDWGRTNQVAVALGMQPLAVDNLIFDWDGAENAGDEAKLTAALRDAITSNPGEIVLVHDGGGDRTAGVNAVKTVVAELLADGWTFTLPAGGAAPKGVTLVDTDFEDGTPQGWSPRDDGKGAPTVAVQDEVAHDSTYAVRVSDRVSQGQGIQFDVTDKATPGASYDVSAWVKFEGTPGDMTLSSRTVTGEDSAAFSNLVQFTGLSSSQWVNVTGTFTMPAFDTAAEIYFETKWAQGEAGNTSTFVVDDVTVKSTPVSEIQDLTPLKDTVTFPMGAAVDSREMNGSASELLLKHFNQLTAENYMKVEAWYSGEGVDTFRMHPEAKALLDYAQENELRVYGHVLAWHSQTPDWFYRDDEGALLGPDAMRARLREHIFAIAETISDQYGPFGSPTNPLKAWDVVNEVIDDGTAYEDGMRRSTWYQILGESFVDSAFEYADEAFNDVYAADGEEHPVTLFINDYNTEQTGKRARYKALVERLIARDVPIDGVGHQFHVALSTPVSTLGAAIDDFEGMKTADGRDLVQAVTELDVFVGSPDTAKSVDQGYYYQAAFDAFRAHADDLFSVTVWGLTDGRSWRASNNGKPLLFDDYFKAKPAYYGAADQELPPAIRSANAFAADAEGDYAVGSDEWRRLPLHAVGENGRFQLRWTPDGLLAYVDVDDASADSGDAVLLETPDGVTTIARGSSGAVERAGGWSVVATVPLSGAARGDVVELDVRVVDQDTTSAWNTSGVLGSVTLVEPLSYTEVPATATAPTIDGDVDAVWSGAGSVTTEKPTLGTGGAQGTFRTLWKDNTLYLLADVTDPEVDTSGSDPWTKDSVEIYVDGGNFKNGAYRYDDTQIRIDATGAVSFGTGDEAFQRNRLQSAVVPTATGYRVEAAISLLEYGGLGTFHGLDVQVNDAAGGSRHAITNWADPTGTGYQSTARWGVAKLVAASEPPVETAPVVVTHPVTTTGTLGSTVTFTAAATGNPTPTVQWQRKLPGSTTWANLSGRTSSTLTVKAVAVNDRASFRAVFTNSHGTAITRTAQLKVQRVAPKVTVQPKSVTAPVRSVVKVTAQASGYPTPAVQWERKLPGSSSWTKINGATKTTVSVSLTPTVDGVQVRAVFKNSAGTVTTKAATITATKVAPTITAQPRSVVAAPGTVATFTVAATAYPAPKVQWYVQPKGSTKWFAISGATRTTLRINATASRDGSTFRAVVHNVAGTVTSRGALLTLR</sequence>
<dbReference type="GO" id="GO:0045493">
    <property type="term" value="P:xylan catabolic process"/>
    <property type="evidence" value="ECO:0007669"/>
    <property type="project" value="UniProtKB-KW"/>
</dbReference>
<feature type="signal peptide" evidence="8">
    <location>
        <begin position="1"/>
        <end position="28"/>
    </location>
</feature>
<evidence type="ECO:0000256" key="8">
    <source>
        <dbReference type="SAM" id="SignalP"/>
    </source>
</evidence>
<proteinExistence type="inferred from homology"/>
<gene>
    <name evidence="12" type="ORF">CUD01_08600</name>
</gene>
<comment type="catalytic activity">
    <reaction evidence="7">
        <text>Endohydrolysis of (1-&gt;4)-beta-D-xylosidic linkages in xylans.</text>
        <dbReference type="EC" id="3.2.1.8"/>
    </reaction>
</comment>
<dbReference type="PANTHER" id="PTHR31490:SF90">
    <property type="entry name" value="ENDO-1,4-BETA-XYLANASE A"/>
    <property type="match status" value="1"/>
</dbReference>
<dbReference type="Gene3D" id="3.20.20.80">
    <property type="entry name" value="Glycosidases"/>
    <property type="match status" value="1"/>
</dbReference>
<dbReference type="Gene3D" id="2.60.40.1190">
    <property type="match status" value="1"/>
</dbReference>
<dbReference type="Gene3D" id="2.60.120.260">
    <property type="entry name" value="Galactose-binding domain-like"/>
    <property type="match status" value="3"/>
</dbReference>
<evidence type="ECO:0000256" key="7">
    <source>
        <dbReference type="RuleBase" id="RU361174"/>
    </source>
</evidence>
<dbReference type="PRINTS" id="PR00134">
    <property type="entry name" value="GLHYDRLASE10"/>
</dbReference>
<evidence type="ECO:0000259" key="9">
    <source>
        <dbReference type="PROSITE" id="PS50835"/>
    </source>
</evidence>
<evidence type="ECO:0000256" key="1">
    <source>
        <dbReference type="ARBA" id="ARBA00007495"/>
    </source>
</evidence>
<dbReference type="GO" id="GO:0030246">
    <property type="term" value="F:carbohydrate binding"/>
    <property type="evidence" value="ECO:0007669"/>
    <property type="project" value="InterPro"/>
</dbReference>
<dbReference type="InterPro" id="IPR003599">
    <property type="entry name" value="Ig_sub"/>
</dbReference>
<keyword evidence="13" id="KW-1185">Reference proteome</keyword>
<dbReference type="Gene3D" id="3.20.20.370">
    <property type="entry name" value="Glycoside hydrolase/deacetylase"/>
    <property type="match status" value="1"/>
</dbReference>
<dbReference type="InterPro" id="IPR011330">
    <property type="entry name" value="Glyco_hydro/deAcase_b/a-brl"/>
</dbReference>
<dbReference type="SUPFAM" id="SSF49344">
    <property type="entry name" value="CBD9-like"/>
    <property type="match status" value="1"/>
</dbReference>
<evidence type="ECO:0000259" key="11">
    <source>
        <dbReference type="PROSITE" id="PS51760"/>
    </source>
</evidence>
<dbReference type="InterPro" id="IPR013098">
    <property type="entry name" value="Ig_I-set"/>
</dbReference>